<evidence type="ECO:0000313" key="2">
    <source>
        <dbReference type="EMBL" id="KAF9578666.1"/>
    </source>
</evidence>
<gene>
    <name evidence="2" type="ORF">BGW38_005430</name>
</gene>
<dbReference type="EMBL" id="JAABOA010003442">
    <property type="protein sequence ID" value="KAF9578666.1"/>
    <property type="molecule type" value="Genomic_DNA"/>
</dbReference>
<proteinExistence type="predicted"/>
<keyword evidence="3" id="KW-1185">Reference proteome</keyword>
<reference evidence="2" key="1">
    <citation type="journal article" date="2020" name="Fungal Divers.">
        <title>Resolving the Mortierellaceae phylogeny through synthesis of multi-gene phylogenetics and phylogenomics.</title>
        <authorList>
            <person name="Vandepol N."/>
            <person name="Liber J."/>
            <person name="Desiro A."/>
            <person name="Na H."/>
            <person name="Kennedy M."/>
            <person name="Barry K."/>
            <person name="Grigoriev I.V."/>
            <person name="Miller A.N."/>
            <person name="O'Donnell K."/>
            <person name="Stajich J.E."/>
            <person name="Bonito G."/>
        </authorList>
    </citation>
    <scope>NUCLEOTIDE SEQUENCE</scope>
    <source>
        <strain evidence="2">KOD1015</strain>
    </source>
</reference>
<feature type="compositionally biased region" description="Acidic residues" evidence="1">
    <location>
        <begin position="44"/>
        <end position="54"/>
    </location>
</feature>
<evidence type="ECO:0000256" key="1">
    <source>
        <dbReference type="SAM" id="MobiDB-lite"/>
    </source>
</evidence>
<protein>
    <submittedName>
        <fullName evidence="2">Uncharacterized protein</fullName>
    </submittedName>
</protein>
<dbReference type="OrthoDB" id="2370379at2759"/>
<feature type="compositionally biased region" description="Basic and acidic residues" evidence="1">
    <location>
        <begin position="24"/>
        <end position="43"/>
    </location>
</feature>
<evidence type="ECO:0000313" key="3">
    <source>
        <dbReference type="Proteomes" id="UP000780801"/>
    </source>
</evidence>
<accession>A0A9P6KBE4</accession>
<name>A0A9P6KBE4_9FUNG</name>
<comment type="caution">
    <text evidence="2">The sequence shown here is derived from an EMBL/GenBank/DDBJ whole genome shotgun (WGS) entry which is preliminary data.</text>
</comment>
<sequence length="117" mass="13457">MNSSDSTNKAGHAAANKVGGMRVGAHEHTVPIVRKEHERKPQNEEETQNNEDERELEKMERFEYEKNTRMAAADRQAKMYNNQPKQETINTFRQKENIQVQQPILHSHIKSGASTQS</sequence>
<feature type="region of interest" description="Disordered" evidence="1">
    <location>
        <begin position="1"/>
        <end position="56"/>
    </location>
</feature>
<dbReference type="AlphaFoldDB" id="A0A9P6KBE4"/>
<organism evidence="2 3">
    <name type="scientific">Lunasporangiospora selenospora</name>
    <dbReference type="NCBI Taxonomy" id="979761"/>
    <lineage>
        <taxon>Eukaryota</taxon>
        <taxon>Fungi</taxon>
        <taxon>Fungi incertae sedis</taxon>
        <taxon>Mucoromycota</taxon>
        <taxon>Mortierellomycotina</taxon>
        <taxon>Mortierellomycetes</taxon>
        <taxon>Mortierellales</taxon>
        <taxon>Mortierellaceae</taxon>
        <taxon>Lunasporangiospora</taxon>
    </lineage>
</organism>
<dbReference type="Proteomes" id="UP000780801">
    <property type="component" value="Unassembled WGS sequence"/>
</dbReference>